<evidence type="ECO:0000313" key="2">
    <source>
        <dbReference type="EMBL" id="EQD69358.1"/>
    </source>
</evidence>
<feature type="non-terminal residue" evidence="2">
    <location>
        <position position="1"/>
    </location>
</feature>
<name>T1BLH1_9ZZZZ</name>
<dbReference type="Gene3D" id="1.20.1270.10">
    <property type="match status" value="1"/>
</dbReference>
<comment type="caution">
    <text evidence="2">The sequence shown here is derived from an EMBL/GenBank/DDBJ whole genome shotgun (WGS) entry which is preliminary data.</text>
</comment>
<reference evidence="2" key="1">
    <citation type="submission" date="2013-08" db="EMBL/GenBank/DDBJ databases">
        <authorList>
            <person name="Mendez C."/>
            <person name="Richter M."/>
            <person name="Ferrer M."/>
            <person name="Sanchez J."/>
        </authorList>
    </citation>
    <scope>NUCLEOTIDE SEQUENCE</scope>
</reference>
<evidence type="ECO:0000256" key="1">
    <source>
        <dbReference type="SAM" id="MobiDB-lite"/>
    </source>
</evidence>
<proteinExistence type="predicted"/>
<evidence type="ECO:0008006" key="3">
    <source>
        <dbReference type="Google" id="ProtNLM"/>
    </source>
</evidence>
<dbReference type="EMBL" id="AUZY01003408">
    <property type="protein sequence ID" value="EQD69358.1"/>
    <property type="molecule type" value="Genomic_DNA"/>
</dbReference>
<dbReference type="AlphaFoldDB" id="T1BLH1"/>
<gene>
    <name evidence="2" type="ORF">B1B_05385</name>
</gene>
<sequence>ERDDVQNALTALKEALGGTDLEAIKSATEKLLTASQGFSQRLYEEAAKSHAEGAPSAPNANDEDIVDAEIVDEP</sequence>
<organism evidence="2">
    <name type="scientific">mine drainage metagenome</name>
    <dbReference type="NCBI Taxonomy" id="410659"/>
    <lineage>
        <taxon>unclassified sequences</taxon>
        <taxon>metagenomes</taxon>
        <taxon>ecological metagenomes</taxon>
    </lineage>
</organism>
<dbReference type="InterPro" id="IPR029048">
    <property type="entry name" value="HSP70_C_sf"/>
</dbReference>
<feature type="region of interest" description="Disordered" evidence="1">
    <location>
        <begin position="44"/>
        <end position="74"/>
    </location>
</feature>
<accession>T1BLH1</accession>
<protein>
    <recommendedName>
        <fullName evidence="3">Molecular chaperone DnaK</fullName>
    </recommendedName>
</protein>
<reference evidence="2" key="2">
    <citation type="journal article" date="2014" name="ISME J.">
        <title>Microbial stratification in low pH oxic and suboxic macroscopic growths along an acid mine drainage.</title>
        <authorList>
            <person name="Mendez-Garcia C."/>
            <person name="Mesa V."/>
            <person name="Sprenger R.R."/>
            <person name="Richter M."/>
            <person name="Diez M.S."/>
            <person name="Solano J."/>
            <person name="Bargiela R."/>
            <person name="Golyshina O.V."/>
            <person name="Manteca A."/>
            <person name="Ramos J.L."/>
            <person name="Gallego J.R."/>
            <person name="Llorente I."/>
            <person name="Martins Dos Santos V.A."/>
            <person name="Jensen O.N."/>
            <person name="Pelaez A.I."/>
            <person name="Sanchez J."/>
            <person name="Ferrer M."/>
        </authorList>
    </citation>
    <scope>NUCLEOTIDE SEQUENCE</scope>
</reference>
<feature type="compositionally biased region" description="Acidic residues" evidence="1">
    <location>
        <begin position="61"/>
        <end position="74"/>
    </location>
</feature>
<dbReference type="SUPFAM" id="SSF100934">
    <property type="entry name" value="Heat shock protein 70kD (HSP70), C-terminal subdomain"/>
    <property type="match status" value="1"/>
</dbReference>